<evidence type="ECO:0000313" key="2">
    <source>
        <dbReference type="Proteomes" id="UP000279860"/>
    </source>
</evidence>
<evidence type="ECO:0000313" key="1">
    <source>
        <dbReference type="EMBL" id="RRD72962.1"/>
    </source>
</evidence>
<dbReference type="EMBL" id="RQYN01000042">
    <property type="protein sequence ID" value="RRD72962.1"/>
    <property type="molecule type" value="Genomic_DNA"/>
</dbReference>
<organism evidence="1 2">
    <name type="scientific">Tannerella forsythia</name>
    <name type="common">Bacteroides forsythus</name>
    <dbReference type="NCBI Taxonomy" id="28112"/>
    <lineage>
        <taxon>Bacteria</taxon>
        <taxon>Pseudomonadati</taxon>
        <taxon>Bacteroidota</taxon>
        <taxon>Bacteroidia</taxon>
        <taxon>Bacteroidales</taxon>
        <taxon>Tannerellaceae</taxon>
        <taxon>Tannerella</taxon>
    </lineage>
</organism>
<accession>A0A3P1YPT4</accession>
<dbReference type="AlphaFoldDB" id="A0A3P1YPT4"/>
<proteinExistence type="predicted"/>
<dbReference type="RefSeq" id="WP_124790534.1">
    <property type="nucleotide sequence ID" value="NZ_RQYN01000042.1"/>
</dbReference>
<protein>
    <submittedName>
        <fullName evidence="1">Uncharacterized protein</fullName>
    </submittedName>
</protein>
<dbReference type="Proteomes" id="UP000279860">
    <property type="component" value="Unassembled WGS sequence"/>
</dbReference>
<comment type="caution">
    <text evidence="1">The sequence shown here is derived from an EMBL/GenBank/DDBJ whole genome shotgun (WGS) entry which is preliminary data.</text>
</comment>
<gene>
    <name evidence="1" type="ORF">EII41_10330</name>
</gene>
<reference evidence="1 2" key="1">
    <citation type="submission" date="2018-11" db="EMBL/GenBank/DDBJ databases">
        <title>Genomes From Bacteria Associated with the Canine Oral Cavity: a Test Case for Automated Genome-Based Taxonomic Assignment.</title>
        <authorList>
            <person name="Coil D.A."/>
            <person name="Jospin G."/>
            <person name="Darling A.E."/>
            <person name="Wallis C."/>
            <person name="Davis I.J."/>
            <person name="Harris S."/>
            <person name="Eisen J.A."/>
            <person name="Holcombe L.J."/>
            <person name="O'Flynn C."/>
        </authorList>
    </citation>
    <scope>NUCLEOTIDE SEQUENCE [LARGE SCALE GENOMIC DNA]</scope>
    <source>
        <strain evidence="1 2">OH1426_COT-023</strain>
    </source>
</reference>
<sequence>MKKIYIIILQVLFLIFNGKVVIQAQQCFDFYRPTPNGTNVKACEGGGHSPFEIQQADIQSRTYAIEVL</sequence>
<name>A0A3P1YPT4_TANFO</name>